<name>A0ABY7PHE0_9ACTN</name>
<keyword evidence="2" id="KW-0233">DNA recombination</keyword>
<feature type="compositionally biased region" description="Basic and acidic residues" evidence="3">
    <location>
        <begin position="140"/>
        <end position="161"/>
    </location>
</feature>
<feature type="compositionally biased region" description="Basic residues" evidence="3">
    <location>
        <begin position="162"/>
        <end position="187"/>
    </location>
</feature>
<dbReference type="Proteomes" id="UP001212326">
    <property type="component" value="Chromosome"/>
</dbReference>
<dbReference type="InterPro" id="IPR016194">
    <property type="entry name" value="SPOC-like_C_dom_sf"/>
</dbReference>
<dbReference type="EMBL" id="CP115300">
    <property type="protein sequence ID" value="WBO69047.1"/>
    <property type="molecule type" value="Genomic_DNA"/>
</dbReference>
<organism evidence="5 6">
    <name type="scientific">Streptomyces camelliae</name>
    <dbReference type="NCBI Taxonomy" id="3004093"/>
    <lineage>
        <taxon>Bacteria</taxon>
        <taxon>Bacillati</taxon>
        <taxon>Actinomycetota</taxon>
        <taxon>Actinomycetes</taxon>
        <taxon>Kitasatosporales</taxon>
        <taxon>Streptomycetaceae</taxon>
        <taxon>Streptomyces</taxon>
    </lineage>
</organism>
<keyword evidence="6" id="KW-1185">Reference proteome</keyword>
<dbReference type="SMART" id="SM00559">
    <property type="entry name" value="Ku78"/>
    <property type="match status" value="1"/>
</dbReference>
<reference evidence="5 6" key="1">
    <citation type="submission" date="2022-12" db="EMBL/GenBank/DDBJ databases">
        <authorList>
            <person name="Mo P."/>
        </authorList>
    </citation>
    <scope>NUCLEOTIDE SEQUENCE [LARGE SCALE GENOMIC DNA]</scope>
    <source>
        <strain evidence="5 6">HUAS 2-6</strain>
    </source>
</reference>
<dbReference type="PANTHER" id="PTHR41251">
    <property type="entry name" value="NON-HOMOLOGOUS END JOINING PROTEIN KU"/>
    <property type="match status" value="1"/>
</dbReference>
<keyword evidence="1" id="KW-0238">DNA-binding</keyword>
<evidence type="ECO:0000256" key="1">
    <source>
        <dbReference type="ARBA" id="ARBA00023125"/>
    </source>
</evidence>
<dbReference type="InterPro" id="IPR009187">
    <property type="entry name" value="Prok_Ku"/>
</dbReference>
<accession>A0ABY7PHE0</accession>
<dbReference type="SUPFAM" id="SSF100939">
    <property type="entry name" value="SPOC domain-like"/>
    <property type="match status" value="1"/>
</dbReference>
<evidence type="ECO:0000256" key="2">
    <source>
        <dbReference type="ARBA" id="ARBA00023172"/>
    </source>
</evidence>
<protein>
    <recommendedName>
        <fullName evidence="4">Ku domain-containing protein</fullName>
    </recommendedName>
</protein>
<sequence>MTVPVSLVSAVKRGGTPLHLVHVAGGCYGRIRYRKVCEIEDREVADQDIGRGYETPAAIVPVTDADLDHLPLVTAHAIELLGTLPTEAIDPLRVGAASYYLAASTASAATVRPYVLLVQALARRSQVAIVKYAVRGDRERLHAPPPERHFDTQRSALERRGPPRGRRRPLPHRRGRRGGTGRRSRPH</sequence>
<evidence type="ECO:0000259" key="4">
    <source>
        <dbReference type="SMART" id="SM00559"/>
    </source>
</evidence>
<evidence type="ECO:0000256" key="3">
    <source>
        <dbReference type="SAM" id="MobiDB-lite"/>
    </source>
</evidence>
<dbReference type="Gene3D" id="2.40.290.10">
    <property type="match status" value="1"/>
</dbReference>
<dbReference type="PANTHER" id="PTHR41251:SF1">
    <property type="entry name" value="NON-HOMOLOGOUS END JOINING PROTEIN KU"/>
    <property type="match status" value="1"/>
</dbReference>
<gene>
    <name evidence="5" type="ORF">O1G22_42965</name>
</gene>
<dbReference type="RefSeq" id="WP_270086263.1">
    <property type="nucleotide sequence ID" value="NZ_CP115300.1"/>
</dbReference>
<evidence type="ECO:0000313" key="6">
    <source>
        <dbReference type="Proteomes" id="UP001212326"/>
    </source>
</evidence>
<feature type="domain" description="Ku" evidence="4">
    <location>
        <begin position="41"/>
        <end position="170"/>
    </location>
</feature>
<dbReference type="InterPro" id="IPR006164">
    <property type="entry name" value="DNA_bd_Ku70/Ku80"/>
</dbReference>
<evidence type="ECO:0000313" key="5">
    <source>
        <dbReference type="EMBL" id="WBO69047.1"/>
    </source>
</evidence>
<proteinExistence type="predicted"/>
<dbReference type="Pfam" id="PF02735">
    <property type="entry name" value="Ku"/>
    <property type="match status" value="1"/>
</dbReference>
<feature type="region of interest" description="Disordered" evidence="3">
    <location>
        <begin position="140"/>
        <end position="187"/>
    </location>
</feature>